<gene>
    <name evidence="4" type="ORF">A2928_03060</name>
</gene>
<comment type="caution">
    <text evidence="4">The sequence shown here is derived from an EMBL/GenBank/DDBJ whole genome shotgun (WGS) entry which is preliminary data.</text>
</comment>
<proteinExistence type="predicted"/>
<dbReference type="Pfam" id="PF26514">
    <property type="entry name" value="DUF8173"/>
    <property type="match status" value="1"/>
</dbReference>
<accession>A0A1G2NAJ8</accession>
<evidence type="ECO:0000256" key="2">
    <source>
        <dbReference type="SAM" id="SignalP"/>
    </source>
</evidence>
<keyword evidence="1" id="KW-0812">Transmembrane</keyword>
<dbReference type="EMBL" id="MHRX01000035">
    <property type="protein sequence ID" value="OHA33167.1"/>
    <property type="molecule type" value="Genomic_DNA"/>
</dbReference>
<keyword evidence="1" id="KW-1133">Transmembrane helix</keyword>
<keyword evidence="2" id="KW-0732">Signal</keyword>
<name>A0A1G2NAJ8_9BACT</name>
<feature type="transmembrane region" description="Helical" evidence="1">
    <location>
        <begin position="293"/>
        <end position="317"/>
    </location>
</feature>
<feature type="chain" id="PRO_5009583779" description="DUF8173 domain-containing protein" evidence="2">
    <location>
        <begin position="24"/>
        <end position="378"/>
    </location>
</feature>
<reference evidence="4 5" key="1">
    <citation type="journal article" date="2016" name="Nat. Commun.">
        <title>Thousands of microbial genomes shed light on interconnected biogeochemical processes in an aquifer system.</title>
        <authorList>
            <person name="Anantharaman K."/>
            <person name="Brown C.T."/>
            <person name="Hug L.A."/>
            <person name="Sharon I."/>
            <person name="Castelle C.J."/>
            <person name="Probst A.J."/>
            <person name="Thomas B.C."/>
            <person name="Singh A."/>
            <person name="Wilkins M.J."/>
            <person name="Karaoz U."/>
            <person name="Brodie E.L."/>
            <person name="Williams K.H."/>
            <person name="Hubbard S.S."/>
            <person name="Banfield J.F."/>
        </authorList>
    </citation>
    <scope>NUCLEOTIDE SEQUENCE [LARGE SCALE GENOMIC DNA]</scope>
</reference>
<feature type="transmembrane region" description="Helical" evidence="1">
    <location>
        <begin position="329"/>
        <end position="348"/>
    </location>
</feature>
<feature type="domain" description="DUF8173" evidence="3">
    <location>
        <begin position="228"/>
        <end position="371"/>
    </location>
</feature>
<dbReference type="AlphaFoldDB" id="A0A1G2NAJ8"/>
<evidence type="ECO:0000259" key="3">
    <source>
        <dbReference type="Pfam" id="PF26514"/>
    </source>
</evidence>
<evidence type="ECO:0000256" key="1">
    <source>
        <dbReference type="SAM" id="Phobius"/>
    </source>
</evidence>
<keyword evidence="1" id="KW-0472">Membrane</keyword>
<organism evidence="4 5">
    <name type="scientific">Candidatus Taylorbacteria bacterium RIFCSPLOWO2_01_FULL_45_15b</name>
    <dbReference type="NCBI Taxonomy" id="1802319"/>
    <lineage>
        <taxon>Bacteria</taxon>
        <taxon>Candidatus Tayloriibacteriota</taxon>
    </lineage>
</organism>
<protein>
    <recommendedName>
        <fullName evidence="3">DUF8173 domain-containing protein</fullName>
    </recommendedName>
</protein>
<sequence length="378" mass="38933">MKKLTIIIAVVVVGALAATPLYAAVFRAGESVAINASDVQGSNDVYSAGGSVSILSAISGDAVLAGGTIIVSGNVANDLVTVGGSVVVSGNVGGDARIAGGSLVVEGDIAEDMLIGGGDINISNAVAVGGDLYVAGGAVNVRGTVTGETKIRAGQVTLGGNFTGPVDIVSDEAVVIERETIVQGSIKIRSPKEPIVNDGASLASNISYEKIERVEKRFNPFPFLGALVFLKVVAMIIVSLLLLWIFPRATRKVVRVGLGDFWRSALIGLIVGVVTPIALVLLAISVVGIWAGIILGLLFVVLVMLSAALSGIFFGTWLDTLHKKTKDIVPSWIHVVLGSILLAIVSFVPFVGGIIVFIIFLGIFGAVVKTAYFTARGN</sequence>
<feature type="transmembrane region" description="Helical" evidence="1">
    <location>
        <begin position="223"/>
        <end position="246"/>
    </location>
</feature>
<dbReference type="Proteomes" id="UP000176221">
    <property type="component" value="Unassembled WGS sequence"/>
</dbReference>
<feature type="signal peptide" evidence="2">
    <location>
        <begin position="1"/>
        <end position="23"/>
    </location>
</feature>
<evidence type="ECO:0000313" key="5">
    <source>
        <dbReference type="Proteomes" id="UP000176221"/>
    </source>
</evidence>
<dbReference type="STRING" id="1802319.A2928_03060"/>
<dbReference type="InterPro" id="IPR058486">
    <property type="entry name" value="DUF8173"/>
</dbReference>
<feature type="transmembrane region" description="Helical" evidence="1">
    <location>
        <begin position="266"/>
        <end position="287"/>
    </location>
</feature>
<evidence type="ECO:0000313" key="4">
    <source>
        <dbReference type="EMBL" id="OHA33167.1"/>
    </source>
</evidence>